<dbReference type="OrthoDB" id="8523530at2"/>
<protein>
    <submittedName>
        <fullName evidence="2">Uncharacterized protein</fullName>
    </submittedName>
</protein>
<name>A0A4P2PVP0_SORCE</name>
<organism evidence="2 3">
    <name type="scientific">Sorangium cellulosum</name>
    <name type="common">Polyangium cellulosum</name>
    <dbReference type="NCBI Taxonomy" id="56"/>
    <lineage>
        <taxon>Bacteria</taxon>
        <taxon>Pseudomonadati</taxon>
        <taxon>Myxococcota</taxon>
        <taxon>Polyangia</taxon>
        <taxon>Polyangiales</taxon>
        <taxon>Polyangiaceae</taxon>
        <taxon>Sorangium</taxon>
    </lineage>
</organism>
<reference evidence="2 3" key="1">
    <citation type="submission" date="2015-09" db="EMBL/GenBank/DDBJ databases">
        <title>Sorangium comparison.</title>
        <authorList>
            <person name="Zaburannyi N."/>
            <person name="Bunk B."/>
            <person name="Overmann J."/>
            <person name="Mueller R."/>
        </authorList>
    </citation>
    <scope>NUCLEOTIDE SEQUENCE [LARGE SCALE GENOMIC DNA]</scope>
    <source>
        <strain evidence="2 3">So ceGT47</strain>
    </source>
</reference>
<accession>A0A4P2PVP0</accession>
<feature type="region of interest" description="Disordered" evidence="1">
    <location>
        <begin position="289"/>
        <end position="309"/>
    </location>
</feature>
<dbReference type="RefSeq" id="WP_129345927.1">
    <property type="nucleotide sequence ID" value="NZ_CP012670.1"/>
</dbReference>
<evidence type="ECO:0000256" key="1">
    <source>
        <dbReference type="SAM" id="MobiDB-lite"/>
    </source>
</evidence>
<feature type="compositionally biased region" description="Low complexity" evidence="1">
    <location>
        <begin position="289"/>
        <end position="298"/>
    </location>
</feature>
<dbReference type="AlphaFoldDB" id="A0A4P2PVP0"/>
<sequence>MSTPIIANEIERYVRTGDADMDAWAWPGDFMERGRRQHADLRGALVEEVRRLAKGRAHEPVPANVGVEFTRAKVEPMVRGLFARAEQDVVLATFEKSVVYVTSDTIEPIILNHRWDRSAWDIANLYLLSVGAKLLGKKAARIVGLSEETTCYVSPEYFAEDDPFADFIVHEAAHIFHNCKRRTIGLRETRRKEWLLDIEFGQRETFAYSCEAYASIAARAKSPAERRALAAEYGSKRRISEERVDPAEVASIVAEAASARNGWKVILARCAPTRKPRSALQLAREMIAASDRSASADALRSRKSGYRRP</sequence>
<gene>
    <name evidence="2" type="ORF">SOCEGT47_010940</name>
</gene>
<evidence type="ECO:0000313" key="3">
    <source>
        <dbReference type="Proteomes" id="UP000295781"/>
    </source>
</evidence>
<evidence type="ECO:0000313" key="2">
    <source>
        <dbReference type="EMBL" id="AUX20621.1"/>
    </source>
</evidence>
<dbReference type="Proteomes" id="UP000295781">
    <property type="component" value="Chromosome"/>
</dbReference>
<proteinExistence type="predicted"/>
<dbReference type="EMBL" id="CP012670">
    <property type="protein sequence ID" value="AUX20621.1"/>
    <property type="molecule type" value="Genomic_DNA"/>
</dbReference>